<sequence length="478" mass="54984">MDEENVNHLLIHCTVARVLWGIVLGLVGAQWVFPESVKEVIVSWKGDMVLFVEEQSLRKQALEEYKKWVIMEETYWRGNSMVKIKINGTWVTEKCDIKDGVVQVFHSFLSETEEWRPKCNELQVGVLGGEDVQCRFVKSINASFLVLIPKKEGTEDLKDFRSISLVGSFFKLLAKVLANRLKKKGEGGGRICKLDIEKTYDHVNWSFLLWLLERMGFGAKWISWIQWCIGTLLVEESEGGRIFVGWRFRGRGGVLLELASYVWFEVMSGLRVNLDKCELILVGRVENVEELTREFGCKFSMPPSSYLGLPLGARFKDVAVWDGVEERLRKRLSIWKRQYISNGGRLALIRSTLFSMPIFYKRKGGLGVRNLVLLNKALLRKWSWHFAVEREVLWRQVICGKYGEEVGGCSLVMRLDFGRTSGVETILCVFIFPPYLLFPWLRRLRWRMCGATLEGECGLLSSQGSLTIGRCSMWNVFS</sequence>
<feature type="transmembrane region" description="Helical" evidence="1">
    <location>
        <begin position="421"/>
        <end position="438"/>
    </location>
</feature>
<name>A0A438C8X1_VITVI</name>
<evidence type="ECO:0000313" key="2">
    <source>
        <dbReference type="EMBL" id="RVW19703.1"/>
    </source>
</evidence>
<accession>A0A438C8X1</accession>
<reference evidence="2 3" key="1">
    <citation type="journal article" date="2018" name="PLoS Genet.">
        <title>Population sequencing reveals clonal diversity and ancestral inbreeding in the grapevine cultivar Chardonnay.</title>
        <authorList>
            <person name="Roach M.J."/>
            <person name="Johnson D.L."/>
            <person name="Bohlmann J."/>
            <person name="van Vuuren H.J."/>
            <person name="Jones S.J."/>
            <person name="Pretorius I.S."/>
            <person name="Schmidt S.A."/>
            <person name="Borneman A.R."/>
        </authorList>
    </citation>
    <scope>NUCLEOTIDE SEQUENCE [LARGE SCALE GENOMIC DNA]</scope>
    <source>
        <strain evidence="3">cv. Chardonnay</strain>
        <tissue evidence="2">Leaf</tissue>
    </source>
</reference>
<evidence type="ECO:0000256" key="1">
    <source>
        <dbReference type="SAM" id="Phobius"/>
    </source>
</evidence>
<evidence type="ECO:0000313" key="3">
    <source>
        <dbReference type="Proteomes" id="UP000288805"/>
    </source>
</evidence>
<dbReference type="PANTHER" id="PTHR33116:SF78">
    <property type="entry name" value="OS12G0587133 PROTEIN"/>
    <property type="match status" value="1"/>
</dbReference>
<keyword evidence="1" id="KW-1133">Transmembrane helix</keyword>
<keyword evidence="1" id="KW-0472">Membrane</keyword>
<gene>
    <name evidence="2" type="ORF">CK203_111582</name>
</gene>
<protein>
    <submittedName>
        <fullName evidence="2">Uncharacterized protein</fullName>
    </submittedName>
</protein>
<proteinExistence type="predicted"/>
<dbReference type="AlphaFoldDB" id="A0A438C8X1"/>
<comment type="caution">
    <text evidence="2">The sequence shown here is derived from an EMBL/GenBank/DDBJ whole genome shotgun (WGS) entry which is preliminary data.</text>
</comment>
<dbReference type="Proteomes" id="UP000288805">
    <property type="component" value="Unassembled WGS sequence"/>
</dbReference>
<dbReference type="PANTHER" id="PTHR33116">
    <property type="entry name" value="REVERSE TRANSCRIPTASE ZINC-BINDING DOMAIN-CONTAINING PROTEIN-RELATED-RELATED"/>
    <property type="match status" value="1"/>
</dbReference>
<keyword evidence="1" id="KW-0812">Transmembrane</keyword>
<organism evidence="2 3">
    <name type="scientific">Vitis vinifera</name>
    <name type="common">Grape</name>
    <dbReference type="NCBI Taxonomy" id="29760"/>
    <lineage>
        <taxon>Eukaryota</taxon>
        <taxon>Viridiplantae</taxon>
        <taxon>Streptophyta</taxon>
        <taxon>Embryophyta</taxon>
        <taxon>Tracheophyta</taxon>
        <taxon>Spermatophyta</taxon>
        <taxon>Magnoliopsida</taxon>
        <taxon>eudicotyledons</taxon>
        <taxon>Gunneridae</taxon>
        <taxon>Pentapetalae</taxon>
        <taxon>rosids</taxon>
        <taxon>Vitales</taxon>
        <taxon>Vitaceae</taxon>
        <taxon>Viteae</taxon>
        <taxon>Vitis</taxon>
    </lineage>
</organism>
<dbReference type="EMBL" id="QGNW01002444">
    <property type="protein sequence ID" value="RVW19703.1"/>
    <property type="molecule type" value="Genomic_DNA"/>
</dbReference>